<reference evidence="4 5" key="1">
    <citation type="submission" date="2024-03" db="EMBL/GenBank/DDBJ databases">
        <title>Adaptation during the transition from Ophiocordyceps entomopathogen to insect associate is accompanied by gene loss and intensified selection.</title>
        <authorList>
            <person name="Ward C.M."/>
            <person name="Onetto C.A."/>
            <person name="Borneman A.R."/>
        </authorList>
    </citation>
    <scope>NUCLEOTIDE SEQUENCE [LARGE SCALE GENOMIC DNA]</scope>
    <source>
        <strain evidence="4">AWRI1</strain>
        <tissue evidence="4">Single Adult Female</tissue>
    </source>
</reference>
<feature type="transmembrane region" description="Helical" evidence="2">
    <location>
        <begin position="194"/>
        <end position="211"/>
    </location>
</feature>
<dbReference type="EMBL" id="JBBCAQ010000022">
    <property type="protein sequence ID" value="KAK7591131.1"/>
    <property type="molecule type" value="Genomic_DNA"/>
</dbReference>
<dbReference type="InterPro" id="IPR052384">
    <property type="entry name" value="TMTC_O-mannosyltransferase"/>
</dbReference>
<dbReference type="GO" id="GO:0035269">
    <property type="term" value="P:protein O-linked glycosylation via mannose"/>
    <property type="evidence" value="ECO:0007669"/>
    <property type="project" value="TreeGrafter"/>
</dbReference>
<gene>
    <name evidence="4" type="ORF">V9T40_002744</name>
</gene>
<proteinExistence type="predicted"/>
<keyword evidence="2" id="KW-1133">Transmembrane helix</keyword>
<feature type="transmembrane region" description="Helical" evidence="2">
    <location>
        <begin position="217"/>
        <end position="233"/>
    </location>
</feature>
<feature type="transmembrane region" description="Helical" evidence="2">
    <location>
        <begin position="113"/>
        <end position="133"/>
    </location>
</feature>
<comment type="caution">
    <text evidence="4">The sequence shown here is derived from an EMBL/GenBank/DDBJ whole genome shotgun (WGS) entry which is preliminary data.</text>
</comment>
<dbReference type="GO" id="GO:0000030">
    <property type="term" value="F:mannosyltransferase activity"/>
    <property type="evidence" value="ECO:0007669"/>
    <property type="project" value="TreeGrafter"/>
</dbReference>
<evidence type="ECO:0000313" key="5">
    <source>
        <dbReference type="Proteomes" id="UP001367676"/>
    </source>
</evidence>
<evidence type="ECO:0000256" key="1">
    <source>
        <dbReference type="SAM" id="MobiDB-lite"/>
    </source>
</evidence>
<dbReference type="AlphaFoldDB" id="A0AAN9TJ14"/>
<evidence type="ECO:0000313" key="4">
    <source>
        <dbReference type="EMBL" id="KAK7591131.1"/>
    </source>
</evidence>
<evidence type="ECO:0000259" key="3">
    <source>
        <dbReference type="Pfam" id="PF13231"/>
    </source>
</evidence>
<dbReference type="Proteomes" id="UP001367676">
    <property type="component" value="Unassembled WGS sequence"/>
</dbReference>
<dbReference type="GO" id="GO:0005789">
    <property type="term" value="C:endoplasmic reticulum membrane"/>
    <property type="evidence" value="ECO:0007669"/>
    <property type="project" value="TreeGrafter"/>
</dbReference>
<keyword evidence="2" id="KW-0472">Membrane</keyword>
<evidence type="ECO:0000256" key="2">
    <source>
        <dbReference type="SAM" id="Phobius"/>
    </source>
</evidence>
<dbReference type="Pfam" id="PF13231">
    <property type="entry name" value="PMT_2"/>
    <property type="match status" value="1"/>
</dbReference>
<dbReference type="PANTHER" id="PTHR44216">
    <property type="entry name" value="PROTEIN O-MANNOSYL-TRANSFERASE TMTC2"/>
    <property type="match status" value="1"/>
</dbReference>
<accession>A0AAN9TJ14</accession>
<dbReference type="PANTHER" id="PTHR44216:SF3">
    <property type="entry name" value="PROTEIN O-MANNOSYL-TRANSFERASE TMTC2"/>
    <property type="match status" value="1"/>
</dbReference>
<feature type="region of interest" description="Disordered" evidence="1">
    <location>
        <begin position="142"/>
        <end position="164"/>
    </location>
</feature>
<protein>
    <recommendedName>
        <fullName evidence="3">Glycosyltransferase RgtA/B/C/D-like domain-containing protein</fullName>
    </recommendedName>
</protein>
<keyword evidence="2" id="KW-0812">Transmembrane</keyword>
<name>A0AAN9TJ14_9HEMI</name>
<keyword evidence="5" id="KW-1185">Reference proteome</keyword>
<sequence length="250" mass="28814">MLIFFRRAILSNQDVNSNNPFYDLWKNDFWGTPLASSNSHGSYRPLCVLTFRLNHWLFGYRPWAYHLNNVLLHVLSTALVLKLGKQLLPYNAARAAALLFAVHPIHVEAVAGLVGRADIIACIFYLLAILSYIRHRDEQFDKIDSPSRSQTPKQRSKKSSSPIKNDFGDSEKCVFVRSYHSKCNFCSRFYRSEFLKNNIFLCMAIFFATLATFSKETAFTALPVCLVYEMLLLNRSQVSHYRKVSSQYEC</sequence>
<dbReference type="InterPro" id="IPR038731">
    <property type="entry name" value="RgtA/B/C-like"/>
</dbReference>
<feature type="domain" description="Glycosyltransferase RgtA/B/C/D-like" evidence="3">
    <location>
        <begin position="48"/>
        <end position="134"/>
    </location>
</feature>
<organism evidence="4 5">
    <name type="scientific">Parthenolecanium corni</name>
    <dbReference type="NCBI Taxonomy" id="536013"/>
    <lineage>
        <taxon>Eukaryota</taxon>
        <taxon>Metazoa</taxon>
        <taxon>Ecdysozoa</taxon>
        <taxon>Arthropoda</taxon>
        <taxon>Hexapoda</taxon>
        <taxon>Insecta</taxon>
        <taxon>Pterygota</taxon>
        <taxon>Neoptera</taxon>
        <taxon>Paraneoptera</taxon>
        <taxon>Hemiptera</taxon>
        <taxon>Sternorrhyncha</taxon>
        <taxon>Coccoidea</taxon>
        <taxon>Coccidae</taxon>
        <taxon>Parthenolecanium</taxon>
    </lineage>
</organism>
<feature type="compositionally biased region" description="Polar residues" evidence="1">
    <location>
        <begin position="146"/>
        <end position="163"/>
    </location>
</feature>